<comment type="caution">
    <text evidence="3">The sequence shown here is derived from an EMBL/GenBank/DDBJ whole genome shotgun (WGS) entry which is preliminary data.</text>
</comment>
<protein>
    <submittedName>
        <fullName evidence="3">Uncharacterized protein</fullName>
    </submittedName>
</protein>
<feature type="transmembrane region" description="Helical" evidence="2">
    <location>
        <begin position="71"/>
        <end position="89"/>
    </location>
</feature>
<keyword evidence="2" id="KW-1133">Transmembrane helix</keyword>
<evidence type="ECO:0000313" key="3">
    <source>
        <dbReference type="EMBL" id="KAL2796609.1"/>
    </source>
</evidence>
<feature type="transmembrane region" description="Helical" evidence="2">
    <location>
        <begin position="101"/>
        <end position="122"/>
    </location>
</feature>
<gene>
    <name evidence="3" type="ORF">BJX66DRAFT_299494</name>
</gene>
<feature type="compositionally biased region" description="Low complexity" evidence="1">
    <location>
        <begin position="404"/>
        <end position="415"/>
    </location>
</feature>
<feature type="transmembrane region" description="Helical" evidence="2">
    <location>
        <begin position="190"/>
        <end position="214"/>
    </location>
</feature>
<evidence type="ECO:0000256" key="1">
    <source>
        <dbReference type="SAM" id="MobiDB-lite"/>
    </source>
</evidence>
<feature type="transmembrane region" description="Helical" evidence="2">
    <location>
        <begin position="286"/>
        <end position="304"/>
    </location>
</feature>
<evidence type="ECO:0000313" key="4">
    <source>
        <dbReference type="Proteomes" id="UP001610563"/>
    </source>
</evidence>
<feature type="region of interest" description="Disordered" evidence="1">
    <location>
        <begin position="389"/>
        <end position="415"/>
    </location>
</feature>
<evidence type="ECO:0000256" key="2">
    <source>
        <dbReference type="SAM" id="Phobius"/>
    </source>
</evidence>
<feature type="transmembrane region" description="Helical" evidence="2">
    <location>
        <begin position="134"/>
        <end position="156"/>
    </location>
</feature>
<dbReference type="Proteomes" id="UP001610563">
    <property type="component" value="Unassembled WGS sequence"/>
</dbReference>
<dbReference type="EMBL" id="JBFTWV010000025">
    <property type="protein sequence ID" value="KAL2796609.1"/>
    <property type="molecule type" value="Genomic_DNA"/>
</dbReference>
<name>A0ABR4GC62_9EURO</name>
<organism evidence="3 4">
    <name type="scientific">Aspergillus keveii</name>
    <dbReference type="NCBI Taxonomy" id="714993"/>
    <lineage>
        <taxon>Eukaryota</taxon>
        <taxon>Fungi</taxon>
        <taxon>Dikarya</taxon>
        <taxon>Ascomycota</taxon>
        <taxon>Pezizomycotina</taxon>
        <taxon>Eurotiomycetes</taxon>
        <taxon>Eurotiomycetidae</taxon>
        <taxon>Eurotiales</taxon>
        <taxon>Aspergillaceae</taxon>
        <taxon>Aspergillus</taxon>
        <taxon>Aspergillus subgen. Nidulantes</taxon>
    </lineage>
</organism>
<keyword evidence="4" id="KW-1185">Reference proteome</keyword>
<reference evidence="3 4" key="1">
    <citation type="submission" date="2024-07" db="EMBL/GenBank/DDBJ databases">
        <title>Section-level genome sequencing and comparative genomics of Aspergillus sections Usti and Cavernicolus.</title>
        <authorList>
            <consortium name="Lawrence Berkeley National Laboratory"/>
            <person name="Nybo J.L."/>
            <person name="Vesth T.C."/>
            <person name="Theobald S."/>
            <person name="Frisvad J.C."/>
            <person name="Larsen T.O."/>
            <person name="Kjaerboelling I."/>
            <person name="Rothschild-Mancinelli K."/>
            <person name="Lyhne E.K."/>
            <person name="Kogle M.E."/>
            <person name="Barry K."/>
            <person name="Clum A."/>
            <person name="Na H."/>
            <person name="Ledsgaard L."/>
            <person name="Lin J."/>
            <person name="Lipzen A."/>
            <person name="Kuo A."/>
            <person name="Riley R."/>
            <person name="Mondo S."/>
            <person name="Labutti K."/>
            <person name="Haridas S."/>
            <person name="Pangalinan J."/>
            <person name="Salamov A.A."/>
            <person name="Simmons B.A."/>
            <person name="Magnuson J.K."/>
            <person name="Chen J."/>
            <person name="Drula E."/>
            <person name="Henrissat B."/>
            <person name="Wiebenga A."/>
            <person name="Lubbers R.J."/>
            <person name="Gomes A.C."/>
            <person name="Makela M.R."/>
            <person name="Stajich J."/>
            <person name="Grigoriev I.V."/>
            <person name="Mortensen U.H."/>
            <person name="De Vries R.P."/>
            <person name="Baker S.E."/>
            <person name="Andersen M.R."/>
        </authorList>
    </citation>
    <scope>NUCLEOTIDE SEQUENCE [LARGE SCALE GENOMIC DNA]</scope>
    <source>
        <strain evidence="3 4">CBS 209.92</strain>
    </source>
</reference>
<sequence length="415" mass="45641">MDQANVCGFEGNSDLYGLGIRSGVYTQWLASYFVSLWRVYTRDESEWIPRRRVHPSSSDLYWRFSVIRKGLVENYVIFLLTLVVTMMTSKVRSEPTHAVDILILTYIIFGGMMVLMGTRFPVKFTQELETSVHPVLVIGAGAIYTSAALFCSWFWLSGVHDKVSFLETPCGTDAFIFARISLYNSSLLRFFGVISIIVSVTSCFAIVVPVLVFYSIAAEARFGPDGASFSFDLGAPAINEKYHEKYGSLLKILSFANLLRLLSFREPIRQLREDGRTPGQGEAEELSLVGSPAIYPMICSIVGVEPTLYWNSVSGVYSVSTTGQLIPLIIGAIGLVKTVYGVLRLRVEQSSRRSRSRSRGGRIPLQSPGEEAMPTAMIPPESEKYSRAGGVGFSQQASAEEARPTAAPTAIAAGI</sequence>
<keyword evidence="2" id="KW-0812">Transmembrane</keyword>
<proteinExistence type="predicted"/>
<keyword evidence="2" id="KW-0472">Membrane</keyword>
<feature type="region of interest" description="Disordered" evidence="1">
    <location>
        <begin position="351"/>
        <end position="376"/>
    </location>
</feature>
<feature type="transmembrane region" description="Helical" evidence="2">
    <location>
        <begin position="324"/>
        <end position="343"/>
    </location>
</feature>
<accession>A0ABR4GC62</accession>